<evidence type="ECO:0000256" key="1">
    <source>
        <dbReference type="SAM" id="MobiDB-lite"/>
    </source>
</evidence>
<reference evidence="2 3" key="1">
    <citation type="submission" date="2018-04" db="EMBL/GenBank/DDBJ databases">
        <title>The genome of golden apple snail Pomacea canaliculata provides insight into stress tolerance and invasive adaptation.</title>
        <authorList>
            <person name="Liu C."/>
            <person name="Liu B."/>
            <person name="Ren Y."/>
            <person name="Zhang Y."/>
            <person name="Wang H."/>
            <person name="Li S."/>
            <person name="Jiang F."/>
            <person name="Yin L."/>
            <person name="Zhang G."/>
            <person name="Qian W."/>
            <person name="Fan W."/>
        </authorList>
    </citation>
    <scope>NUCLEOTIDE SEQUENCE [LARGE SCALE GENOMIC DNA]</scope>
    <source>
        <strain evidence="2">SZHN2017</strain>
        <tissue evidence="2">Muscle</tissue>
    </source>
</reference>
<organism evidence="2 3">
    <name type="scientific">Pomacea canaliculata</name>
    <name type="common">Golden apple snail</name>
    <dbReference type="NCBI Taxonomy" id="400727"/>
    <lineage>
        <taxon>Eukaryota</taxon>
        <taxon>Metazoa</taxon>
        <taxon>Spiralia</taxon>
        <taxon>Lophotrochozoa</taxon>
        <taxon>Mollusca</taxon>
        <taxon>Gastropoda</taxon>
        <taxon>Caenogastropoda</taxon>
        <taxon>Architaenioglossa</taxon>
        <taxon>Ampullarioidea</taxon>
        <taxon>Ampullariidae</taxon>
        <taxon>Pomacea</taxon>
    </lineage>
</organism>
<dbReference type="Proteomes" id="UP000245119">
    <property type="component" value="Linkage Group LG4"/>
</dbReference>
<evidence type="ECO:0000313" key="2">
    <source>
        <dbReference type="EMBL" id="PVD31355.1"/>
    </source>
</evidence>
<proteinExistence type="predicted"/>
<accession>A0A2T7PD50</accession>
<protein>
    <submittedName>
        <fullName evidence="2">Uncharacterized protein</fullName>
    </submittedName>
</protein>
<evidence type="ECO:0000313" key="3">
    <source>
        <dbReference type="Proteomes" id="UP000245119"/>
    </source>
</evidence>
<sequence length="107" mass="11320">MNASGTWGLDYSNKGAKLGVSERAGRQEGGSRLLGGGGGGAMKRAMLIRSLTVHDDVTSAHSMTSSSSAAHERHHVFDVKGEAHRQRARMACRQEAHNVVTAPVGPR</sequence>
<dbReference type="EMBL" id="PZQS01000004">
    <property type="protein sequence ID" value="PVD31355.1"/>
    <property type="molecule type" value="Genomic_DNA"/>
</dbReference>
<gene>
    <name evidence="2" type="ORF">C0Q70_06767</name>
</gene>
<comment type="caution">
    <text evidence="2">The sequence shown here is derived from an EMBL/GenBank/DDBJ whole genome shotgun (WGS) entry which is preliminary data.</text>
</comment>
<feature type="region of interest" description="Disordered" evidence="1">
    <location>
        <begin position="19"/>
        <end position="39"/>
    </location>
</feature>
<keyword evidence="3" id="KW-1185">Reference proteome</keyword>
<dbReference type="AlphaFoldDB" id="A0A2T7PD50"/>
<name>A0A2T7PD50_POMCA</name>